<evidence type="ECO:0000313" key="1">
    <source>
        <dbReference type="EMBL" id="CAD9035334.1"/>
    </source>
</evidence>
<name>A0A7S1J846_9EUGL</name>
<gene>
    <name evidence="1" type="ORF">EGYM00392_LOCUS46488</name>
</gene>
<proteinExistence type="predicted"/>
<accession>A0A7S1J846</accession>
<organism evidence="1">
    <name type="scientific">Eutreptiella gymnastica</name>
    <dbReference type="NCBI Taxonomy" id="73025"/>
    <lineage>
        <taxon>Eukaryota</taxon>
        <taxon>Discoba</taxon>
        <taxon>Euglenozoa</taxon>
        <taxon>Euglenida</taxon>
        <taxon>Spirocuta</taxon>
        <taxon>Euglenophyceae</taxon>
        <taxon>Eutreptiales</taxon>
        <taxon>Eutreptiaceae</taxon>
        <taxon>Eutreptiella</taxon>
    </lineage>
</organism>
<reference evidence="1" key="1">
    <citation type="submission" date="2021-01" db="EMBL/GenBank/DDBJ databases">
        <authorList>
            <person name="Corre E."/>
            <person name="Pelletier E."/>
            <person name="Niang G."/>
            <person name="Scheremetjew M."/>
            <person name="Finn R."/>
            <person name="Kale V."/>
            <person name="Holt S."/>
            <person name="Cochrane G."/>
            <person name="Meng A."/>
            <person name="Brown T."/>
            <person name="Cohen L."/>
        </authorList>
    </citation>
    <scope>NUCLEOTIDE SEQUENCE</scope>
    <source>
        <strain evidence="1">NIES-381</strain>
    </source>
</reference>
<dbReference type="AlphaFoldDB" id="A0A7S1J846"/>
<dbReference type="EMBL" id="HBGA01125787">
    <property type="protein sequence ID" value="CAD9035334.1"/>
    <property type="molecule type" value="Transcribed_RNA"/>
</dbReference>
<protein>
    <submittedName>
        <fullName evidence="1">Uncharacterized protein</fullName>
    </submittedName>
</protein>
<sequence length="107" mass="12454">MEVLQNCKKLGKETVHLCPFHQCNATNHAATALMEVSELLKWMKKYPYGQGALFPETYQHISAPLHAWIKRHQQRNEGREVIMVPEEVYFAVVLTQGYRADRNQTKK</sequence>